<dbReference type="Proteomes" id="UP000243338">
    <property type="component" value="Unassembled WGS sequence"/>
</dbReference>
<organism evidence="1 2">
    <name type="scientific">Methanococcoides vulcani</name>
    <dbReference type="NCBI Taxonomy" id="1353158"/>
    <lineage>
        <taxon>Archaea</taxon>
        <taxon>Methanobacteriati</taxon>
        <taxon>Methanobacteriota</taxon>
        <taxon>Stenosarchaea group</taxon>
        <taxon>Methanomicrobia</taxon>
        <taxon>Methanosarcinales</taxon>
        <taxon>Methanosarcinaceae</taxon>
        <taxon>Methanococcoides</taxon>
    </lineage>
</organism>
<reference evidence="2" key="1">
    <citation type="submission" date="2016-10" db="EMBL/GenBank/DDBJ databases">
        <authorList>
            <person name="Varghese N."/>
            <person name="Submissions S."/>
        </authorList>
    </citation>
    <scope>NUCLEOTIDE SEQUENCE [LARGE SCALE GENOMIC DNA]</scope>
    <source>
        <strain evidence="2">SLH 33</strain>
    </source>
</reference>
<evidence type="ECO:0000313" key="1">
    <source>
        <dbReference type="EMBL" id="SES83678.1"/>
    </source>
</evidence>
<dbReference type="RefSeq" id="WP_091689703.1">
    <property type="nucleotide sequence ID" value="NZ_CAAGSJ010000005.1"/>
</dbReference>
<dbReference type="AlphaFoldDB" id="A0A1H9ZPI9"/>
<accession>A0A1H9ZPI9</accession>
<keyword evidence="2" id="KW-1185">Reference proteome</keyword>
<name>A0A1H9ZPI9_9EURY</name>
<evidence type="ECO:0000313" key="2">
    <source>
        <dbReference type="Proteomes" id="UP000243338"/>
    </source>
</evidence>
<sequence>MNGRRKASVHTTVSPLAERQLESLVDSHNSFSSKSDAVDKAIGMLYYAVNHNVLVQVCLFDP</sequence>
<proteinExistence type="predicted"/>
<dbReference type="EMBL" id="FOHQ01000003">
    <property type="protein sequence ID" value="SES83678.1"/>
    <property type="molecule type" value="Genomic_DNA"/>
</dbReference>
<protein>
    <submittedName>
        <fullName evidence="1">Uncharacterized protein</fullName>
    </submittedName>
</protein>
<gene>
    <name evidence="1" type="ORF">SAMN04488587_1177</name>
</gene>